<evidence type="ECO:0000313" key="10">
    <source>
        <dbReference type="Proteomes" id="UP000320390"/>
    </source>
</evidence>
<feature type="transmembrane region" description="Helical" evidence="7">
    <location>
        <begin position="338"/>
        <end position="361"/>
    </location>
</feature>
<dbReference type="PRINTS" id="PR00702">
    <property type="entry name" value="ACRIFLAVINRP"/>
</dbReference>
<dbReference type="EMBL" id="CP036434">
    <property type="protein sequence ID" value="QDV04915.1"/>
    <property type="molecule type" value="Genomic_DNA"/>
</dbReference>
<dbReference type="RefSeq" id="WP_145194349.1">
    <property type="nucleotide sequence ID" value="NZ_CP036434.1"/>
</dbReference>
<feature type="transmembrane region" description="Helical" evidence="7">
    <location>
        <begin position="777"/>
        <end position="799"/>
    </location>
</feature>
<dbReference type="GO" id="GO:0005886">
    <property type="term" value="C:plasma membrane"/>
    <property type="evidence" value="ECO:0007669"/>
    <property type="project" value="UniProtKB-SubCell"/>
</dbReference>
<evidence type="ECO:0000256" key="2">
    <source>
        <dbReference type="ARBA" id="ARBA00010157"/>
    </source>
</evidence>
<evidence type="ECO:0000256" key="6">
    <source>
        <dbReference type="ARBA" id="ARBA00023136"/>
    </source>
</evidence>
<evidence type="ECO:0000313" key="9">
    <source>
        <dbReference type="EMBL" id="QDV04915.1"/>
    </source>
</evidence>
<dbReference type="Pfam" id="PF03176">
    <property type="entry name" value="MMPL"/>
    <property type="match status" value="2"/>
</dbReference>
<proteinExistence type="inferred from homology"/>
<feature type="transmembrane region" description="Helical" evidence="7">
    <location>
        <begin position="431"/>
        <end position="451"/>
    </location>
</feature>
<feature type="transmembrane region" description="Helical" evidence="7">
    <location>
        <begin position="721"/>
        <end position="744"/>
    </location>
</feature>
<keyword evidence="5 7" id="KW-1133">Transmembrane helix</keyword>
<keyword evidence="4 7" id="KW-0812">Transmembrane</keyword>
<dbReference type="GO" id="GO:0022857">
    <property type="term" value="F:transmembrane transporter activity"/>
    <property type="evidence" value="ECO:0007669"/>
    <property type="project" value="InterPro"/>
</dbReference>
<comment type="subcellular location">
    <subcellularLocation>
        <location evidence="1">Cell membrane</location>
        <topology evidence="1">Multi-pass membrane protein</topology>
    </subcellularLocation>
</comment>
<dbReference type="PANTHER" id="PTHR33406:SF6">
    <property type="entry name" value="MEMBRANE PROTEIN YDGH-RELATED"/>
    <property type="match status" value="1"/>
</dbReference>
<organism evidence="9 10">
    <name type="scientific">Saltatorellus ferox</name>
    <dbReference type="NCBI Taxonomy" id="2528018"/>
    <lineage>
        <taxon>Bacteria</taxon>
        <taxon>Pseudomonadati</taxon>
        <taxon>Planctomycetota</taxon>
        <taxon>Planctomycetia</taxon>
        <taxon>Planctomycetia incertae sedis</taxon>
        <taxon>Saltatorellus</taxon>
    </lineage>
</organism>
<evidence type="ECO:0000256" key="1">
    <source>
        <dbReference type="ARBA" id="ARBA00004651"/>
    </source>
</evidence>
<evidence type="ECO:0000256" key="4">
    <source>
        <dbReference type="ARBA" id="ARBA00022692"/>
    </source>
</evidence>
<dbReference type="InterPro" id="IPR001036">
    <property type="entry name" value="Acrflvin-R"/>
</dbReference>
<comment type="similarity">
    <text evidence="2">Belongs to the resistance-nodulation-cell division (RND) (TC 2.A.6) family. MmpL subfamily.</text>
</comment>
<protein>
    <submittedName>
        <fullName evidence="9">MMPL family protein</fullName>
    </submittedName>
</protein>
<feature type="transmembrane region" description="Helical" evidence="7">
    <location>
        <begin position="298"/>
        <end position="318"/>
    </location>
</feature>
<name>A0A518ELD6_9BACT</name>
<dbReference type="PROSITE" id="PS50156">
    <property type="entry name" value="SSD"/>
    <property type="match status" value="1"/>
</dbReference>
<evidence type="ECO:0000256" key="5">
    <source>
        <dbReference type="ARBA" id="ARBA00022989"/>
    </source>
</evidence>
<dbReference type="PANTHER" id="PTHR33406">
    <property type="entry name" value="MEMBRANE PROTEIN MJ1562-RELATED"/>
    <property type="match status" value="1"/>
</dbReference>
<evidence type="ECO:0000256" key="7">
    <source>
        <dbReference type="SAM" id="Phobius"/>
    </source>
</evidence>
<dbReference type="Proteomes" id="UP000320390">
    <property type="component" value="Chromosome"/>
</dbReference>
<feature type="domain" description="SSD" evidence="8">
    <location>
        <begin position="262"/>
        <end position="392"/>
    </location>
</feature>
<dbReference type="Gene3D" id="1.20.1640.10">
    <property type="entry name" value="Multidrug efflux transporter AcrB transmembrane domain"/>
    <property type="match status" value="2"/>
</dbReference>
<dbReference type="InterPro" id="IPR000731">
    <property type="entry name" value="SSD"/>
</dbReference>
<feature type="transmembrane region" description="Helical" evidence="7">
    <location>
        <begin position="266"/>
        <end position="286"/>
    </location>
</feature>
<feature type="transmembrane region" description="Helical" evidence="7">
    <location>
        <begin position="367"/>
        <end position="392"/>
    </location>
</feature>
<evidence type="ECO:0000259" key="8">
    <source>
        <dbReference type="PROSITE" id="PS50156"/>
    </source>
</evidence>
<evidence type="ECO:0000256" key="3">
    <source>
        <dbReference type="ARBA" id="ARBA00022475"/>
    </source>
</evidence>
<dbReference type="AlphaFoldDB" id="A0A518ELD6"/>
<feature type="transmembrane region" description="Helical" evidence="7">
    <location>
        <begin position="751"/>
        <end position="771"/>
    </location>
</feature>
<accession>A0A518ELD6</accession>
<feature type="transmembrane region" description="Helical" evidence="7">
    <location>
        <begin position="830"/>
        <end position="848"/>
    </location>
</feature>
<feature type="transmembrane region" description="Helical" evidence="7">
    <location>
        <begin position="237"/>
        <end position="259"/>
    </location>
</feature>
<keyword evidence="3" id="KW-1003">Cell membrane</keyword>
<sequence length="888" mass="96735">MKLASWVADVSVRRRKLVVGVTLLLTLAVGLLAALPSIWPDSFPALHGVKVDTDPENMLSADEPSRVFHDEVRQRFQLNDIVVVGVVDDSNAEGVFHPDALAHVHDLAEFAKTLRWKDKNGEDAGVVEVDVLAPSTVDDISQGGLGSVRFEWLMPVPPKTAEEAIAVRERAQRIPFLNGTLVSEDGRALALYLPLTAKDLSYRVGAALKERIATYGGTEQYHITGLPIAEDTFGVEMFIQMAISAPIAMVVIFLLMLWFFRRMALVAGPMIIAMISVILTMGALIATGNPVHIMSSMIPIFIMPIAVLDSVHVLSEFFDRYRETGDRTATIRTVMDELFAPMLYTSLTSAAGFLSLALTPIPPVRVFGIFVAMGIIVAWLLTILFIPAYVAFLPEKTFEDFGASHAEGEASALSRALRRMAPRVNGASKPILALSLVLLAVAGWGISRIVINDNPVKWFSPDHEIRVADDVLNSHFGGTYMAYLALDAPKTTWDPAAFVASVSARLLDKKTSLDAEGLPEITSAFTAAENELRPMAEAATDATGALASLEKLASDRADAADSDDVAESWDEVRSVLSAERQSSDVFKDPEVLRWMSRLQAHFVESGKVGKSSSLADIVKTVHRELFLGEDDQYRIPDTSAAVAQCLLTYQSSHRPDDLWHFVTPDFREASLWLQLTSGDNRDMVAVHEALDEFMDEEPPPGGLEPHWFGLTHINVVWQDKMVAGMLKSLGGAFVVVLLLMVVLFRSLAWGLLAMVPLTLTIALVYGAVGLMGKPYDMPVAVLSSLALGLAIDFAIHFLARARREVERQGSWAAALPVMFDEPARAISRNAIVIAVGFLPLLFAPLVPYQTVGVLLAAILGISGVATLLLLPALLGTFERVLFRSRAAR</sequence>
<reference evidence="9 10" key="1">
    <citation type="submission" date="2019-02" db="EMBL/GenBank/DDBJ databases">
        <title>Deep-cultivation of Planctomycetes and their phenomic and genomic characterization uncovers novel biology.</title>
        <authorList>
            <person name="Wiegand S."/>
            <person name="Jogler M."/>
            <person name="Boedeker C."/>
            <person name="Pinto D."/>
            <person name="Vollmers J."/>
            <person name="Rivas-Marin E."/>
            <person name="Kohn T."/>
            <person name="Peeters S.H."/>
            <person name="Heuer A."/>
            <person name="Rast P."/>
            <person name="Oberbeckmann S."/>
            <person name="Bunk B."/>
            <person name="Jeske O."/>
            <person name="Meyerdierks A."/>
            <person name="Storesund J.E."/>
            <person name="Kallscheuer N."/>
            <person name="Luecker S."/>
            <person name="Lage O.M."/>
            <person name="Pohl T."/>
            <person name="Merkel B.J."/>
            <person name="Hornburger P."/>
            <person name="Mueller R.-W."/>
            <person name="Bruemmer F."/>
            <person name="Labrenz M."/>
            <person name="Spormann A.M."/>
            <person name="Op den Camp H."/>
            <person name="Overmann J."/>
            <person name="Amann R."/>
            <person name="Jetten M.S.M."/>
            <person name="Mascher T."/>
            <person name="Medema M.H."/>
            <person name="Devos D.P."/>
            <person name="Kaster A.-K."/>
            <person name="Ovreas L."/>
            <person name="Rohde M."/>
            <person name="Galperin M.Y."/>
            <person name="Jogler C."/>
        </authorList>
    </citation>
    <scope>NUCLEOTIDE SEQUENCE [LARGE SCALE GENOMIC DNA]</scope>
    <source>
        <strain evidence="9 10">Poly30</strain>
    </source>
</reference>
<dbReference type="OrthoDB" id="2112773at2"/>
<keyword evidence="6 7" id="KW-0472">Membrane</keyword>
<feature type="transmembrane region" description="Helical" evidence="7">
    <location>
        <begin position="854"/>
        <end position="875"/>
    </location>
</feature>
<gene>
    <name evidence="9" type="ORF">Poly30_04090</name>
</gene>
<dbReference type="InterPro" id="IPR050545">
    <property type="entry name" value="Mycobact_MmpL"/>
</dbReference>
<keyword evidence="10" id="KW-1185">Reference proteome</keyword>
<dbReference type="SUPFAM" id="SSF82866">
    <property type="entry name" value="Multidrug efflux transporter AcrB transmembrane domain"/>
    <property type="match status" value="2"/>
</dbReference>
<dbReference type="InterPro" id="IPR004869">
    <property type="entry name" value="MMPL_dom"/>
</dbReference>